<feature type="transmembrane region" description="Helical" evidence="6">
    <location>
        <begin position="189"/>
        <end position="209"/>
    </location>
</feature>
<dbReference type="PANTHER" id="PTHR31216:SF11">
    <property type="entry name" value="SERPENTINE RECEPTOR CLASS BETA-16-RELATED"/>
    <property type="match status" value="1"/>
</dbReference>
<dbReference type="PANTHER" id="PTHR31216">
    <property type="entry name" value="SERPENTINE RECEPTOR CLASS BETA-1-RELATED-RELATED"/>
    <property type="match status" value="1"/>
</dbReference>
<feature type="transmembrane region" description="Helical" evidence="6">
    <location>
        <begin position="110"/>
        <end position="134"/>
    </location>
</feature>
<keyword evidence="4 6" id="KW-1133">Transmembrane helix</keyword>
<evidence type="ECO:0000256" key="4">
    <source>
        <dbReference type="ARBA" id="ARBA00022989"/>
    </source>
</evidence>
<feature type="transmembrane region" description="Helical" evidence="6">
    <location>
        <begin position="235"/>
        <end position="253"/>
    </location>
</feature>
<evidence type="ECO:0000256" key="1">
    <source>
        <dbReference type="ARBA" id="ARBA00004141"/>
    </source>
</evidence>
<evidence type="ECO:0000256" key="3">
    <source>
        <dbReference type="ARBA" id="ARBA00022692"/>
    </source>
</evidence>
<gene>
    <name evidence="7" type="ORF">DICVIV_05356</name>
</gene>
<evidence type="ECO:0000256" key="6">
    <source>
        <dbReference type="SAM" id="Phobius"/>
    </source>
</evidence>
<evidence type="ECO:0000256" key="5">
    <source>
        <dbReference type="ARBA" id="ARBA00023136"/>
    </source>
</evidence>
<keyword evidence="3 6" id="KW-0812">Transmembrane</keyword>
<dbReference type="Pfam" id="PF10292">
    <property type="entry name" value="7TM_GPCR_Srab"/>
    <property type="match status" value="1"/>
</dbReference>
<dbReference type="InterPro" id="IPR019408">
    <property type="entry name" value="7TM_GPCR_serpentine_rcpt_Srab"/>
</dbReference>
<dbReference type="InterPro" id="IPR002184">
    <property type="entry name" value="7TM_GPCR_serpentine_rcpt_Srb"/>
</dbReference>
<dbReference type="GO" id="GO:0016020">
    <property type="term" value="C:membrane"/>
    <property type="evidence" value="ECO:0007669"/>
    <property type="project" value="UniProtKB-SubCell"/>
</dbReference>
<dbReference type="GO" id="GO:0004888">
    <property type="term" value="F:transmembrane signaling receptor activity"/>
    <property type="evidence" value="ECO:0007669"/>
    <property type="project" value="InterPro"/>
</dbReference>
<reference evidence="7 8" key="1">
    <citation type="submission" date="2013-11" db="EMBL/GenBank/DDBJ databases">
        <title>Draft genome of the bovine lungworm Dictyocaulus viviparus.</title>
        <authorList>
            <person name="Mitreva M."/>
        </authorList>
    </citation>
    <scope>NUCLEOTIDE SEQUENCE [LARGE SCALE GENOMIC DNA]</scope>
    <source>
        <strain evidence="7 8">HannoverDv2000</strain>
    </source>
</reference>
<accession>A0A0D8Y1M7</accession>
<sequence>MLLRALKATRSLLLGCNGNIVNHADLNTWKKAKIDSTLLSCIRSTMNKADIDLECRTKGLDVVEYPLYRVFQVIYIFLSLTSFPSLLFVQIKYISSSIFHQNIKIIFLMYYSLALLHSVSYSVSEIYTLITSLIAEPCHFFAPTSIHATLQLCVFTANSGLVFSLVALCCERCVATIRSNKYESNGVTLGIVLVFLTIFGIATVMFYVYDVKDFDIKTWAIGILPPGSVKEFNRVAIAYIVVSSLSILTFFLLSRINRRRCSMWVYFHQRYFSA</sequence>
<protein>
    <submittedName>
        <fullName evidence="7">Integral membrane protein Srb</fullName>
    </submittedName>
</protein>
<dbReference type="EMBL" id="KN716265">
    <property type="protein sequence ID" value="KJH48506.1"/>
    <property type="molecule type" value="Genomic_DNA"/>
</dbReference>
<name>A0A0D8Y1M7_DICVI</name>
<dbReference type="OrthoDB" id="10509840at2759"/>
<feature type="transmembrane region" description="Helical" evidence="6">
    <location>
        <begin position="146"/>
        <end position="168"/>
    </location>
</feature>
<evidence type="ECO:0000256" key="2">
    <source>
        <dbReference type="ARBA" id="ARBA00006860"/>
    </source>
</evidence>
<evidence type="ECO:0000313" key="7">
    <source>
        <dbReference type="EMBL" id="KJH48506.1"/>
    </source>
</evidence>
<feature type="transmembrane region" description="Helical" evidence="6">
    <location>
        <begin position="70"/>
        <end position="89"/>
    </location>
</feature>
<dbReference type="GO" id="GO:0007606">
    <property type="term" value="P:sensory perception of chemical stimulus"/>
    <property type="evidence" value="ECO:0007669"/>
    <property type="project" value="InterPro"/>
</dbReference>
<organism evidence="7 8">
    <name type="scientific">Dictyocaulus viviparus</name>
    <name type="common">Bovine lungworm</name>
    <dbReference type="NCBI Taxonomy" id="29172"/>
    <lineage>
        <taxon>Eukaryota</taxon>
        <taxon>Metazoa</taxon>
        <taxon>Ecdysozoa</taxon>
        <taxon>Nematoda</taxon>
        <taxon>Chromadorea</taxon>
        <taxon>Rhabditida</taxon>
        <taxon>Rhabditina</taxon>
        <taxon>Rhabditomorpha</taxon>
        <taxon>Strongyloidea</taxon>
        <taxon>Metastrongylidae</taxon>
        <taxon>Dictyocaulus</taxon>
    </lineage>
</organism>
<dbReference type="PRINTS" id="PR00699">
    <property type="entry name" value="TMPROTEINSRB"/>
</dbReference>
<dbReference type="Proteomes" id="UP000053766">
    <property type="component" value="Unassembled WGS sequence"/>
</dbReference>
<keyword evidence="5 6" id="KW-0472">Membrane</keyword>
<reference evidence="8" key="2">
    <citation type="journal article" date="2016" name="Sci. Rep.">
        <title>Dictyocaulus viviparus genome, variome and transcriptome elucidate lungworm biology and support future intervention.</title>
        <authorList>
            <person name="McNulty S.N."/>
            <person name="Strube C."/>
            <person name="Rosa B.A."/>
            <person name="Martin J.C."/>
            <person name="Tyagi R."/>
            <person name="Choi Y.J."/>
            <person name="Wang Q."/>
            <person name="Hallsworth Pepin K."/>
            <person name="Zhang X."/>
            <person name="Ozersky P."/>
            <person name="Wilson R.K."/>
            <person name="Sternberg P.W."/>
            <person name="Gasser R.B."/>
            <person name="Mitreva M."/>
        </authorList>
    </citation>
    <scope>NUCLEOTIDE SEQUENCE [LARGE SCALE GENOMIC DNA]</scope>
    <source>
        <strain evidence="8">HannoverDv2000</strain>
    </source>
</reference>
<dbReference type="AlphaFoldDB" id="A0A0D8Y1M7"/>
<evidence type="ECO:0000313" key="8">
    <source>
        <dbReference type="Proteomes" id="UP000053766"/>
    </source>
</evidence>
<proteinExistence type="inferred from homology"/>
<comment type="similarity">
    <text evidence="2">Belongs to the nematode receptor-like protein srb family.</text>
</comment>
<comment type="subcellular location">
    <subcellularLocation>
        <location evidence="1">Membrane</location>
        <topology evidence="1">Multi-pass membrane protein</topology>
    </subcellularLocation>
</comment>
<keyword evidence="8" id="KW-1185">Reference proteome</keyword>